<keyword evidence="2" id="KW-1185">Reference proteome</keyword>
<dbReference type="SUPFAM" id="SSF63829">
    <property type="entry name" value="Calcium-dependent phosphotriesterase"/>
    <property type="match status" value="1"/>
</dbReference>
<reference evidence="1 2" key="1">
    <citation type="submission" date="2020-02" db="EMBL/GenBank/DDBJ databases">
        <title>Draft genome sequence of two Spirosoma agri KCTC 52727 and Spirosoma terrae KCTC 52035.</title>
        <authorList>
            <person name="Rojas J."/>
            <person name="Ambika Manirajan B."/>
            <person name="Ratering S."/>
            <person name="Suarez C."/>
            <person name="Schnell S."/>
        </authorList>
    </citation>
    <scope>NUCLEOTIDE SEQUENCE [LARGE SCALE GENOMIC DNA]</scope>
    <source>
        <strain evidence="1 2">KCTC 52727</strain>
    </source>
</reference>
<sequence>MQVFRECHRVIYFFLILLTCFWGSSCQNKKESATTTNEPETPSIVALTKTTYKLGDTISIQLSQPLTQVAVRVDSNSASILQQTNDQLRVRSADQKLGMHQLIISGTTANKVSFSDTLGVEFWSDVTPTTLAYSVLKTYPHDSTSFTQGLEFYRGNLYESTGLNGKSKLMQVDLSTGAIRQSVPLPEQYFGEGITIVNDKIYQLTWTSGVCFRYSMKFTLEKTLTYHTQGWGLTHNESTLILSDGTNRLYFLTPDFQPKGSVSVYDDKGPVVNLNELEYVNGYVFANVWQTNRIVQIDMASGKVVGNLNMDGHLPKGVNTQINVLNGIAFQPTEKAFYVTGKNWPTLYKLNVKLPPALGKPGSIAL</sequence>
<evidence type="ECO:0000313" key="1">
    <source>
        <dbReference type="EMBL" id="NEU69395.1"/>
    </source>
</evidence>
<organism evidence="1 2">
    <name type="scientific">Spirosoma agri</name>
    <dbReference type="NCBI Taxonomy" id="1987381"/>
    <lineage>
        <taxon>Bacteria</taxon>
        <taxon>Pseudomonadati</taxon>
        <taxon>Bacteroidota</taxon>
        <taxon>Cytophagia</taxon>
        <taxon>Cytophagales</taxon>
        <taxon>Cytophagaceae</taxon>
        <taxon>Spirosoma</taxon>
    </lineage>
</organism>
<dbReference type="PROSITE" id="PS51257">
    <property type="entry name" value="PROKAR_LIPOPROTEIN"/>
    <property type="match status" value="1"/>
</dbReference>
<dbReference type="Proteomes" id="UP000477386">
    <property type="component" value="Unassembled WGS sequence"/>
</dbReference>
<dbReference type="PANTHER" id="PTHR31270:SF1">
    <property type="entry name" value="GLUTAMINYL-PEPTIDE CYCLOTRANSFERASE"/>
    <property type="match status" value="1"/>
</dbReference>
<proteinExistence type="predicted"/>
<dbReference type="Pfam" id="PF05096">
    <property type="entry name" value="Glu_cyclase_2"/>
    <property type="match status" value="1"/>
</dbReference>
<accession>A0A6M0IPB4</accession>
<name>A0A6M0IPB4_9BACT</name>
<dbReference type="AlphaFoldDB" id="A0A6M0IPB4"/>
<protein>
    <submittedName>
        <fullName evidence="1">Glutaminyl-peptide cyclotransferase</fullName>
    </submittedName>
</protein>
<evidence type="ECO:0000313" key="2">
    <source>
        <dbReference type="Proteomes" id="UP000477386"/>
    </source>
</evidence>
<dbReference type="RefSeq" id="WP_164041856.1">
    <property type="nucleotide sequence ID" value="NZ_JAAGNZ010000002.1"/>
</dbReference>
<keyword evidence="1" id="KW-0808">Transferase</keyword>
<dbReference type="InterPro" id="IPR007788">
    <property type="entry name" value="QCT"/>
</dbReference>
<dbReference type="EMBL" id="JAAGNZ010000002">
    <property type="protein sequence ID" value="NEU69395.1"/>
    <property type="molecule type" value="Genomic_DNA"/>
</dbReference>
<gene>
    <name evidence="1" type="ORF">GK091_21085</name>
</gene>
<comment type="caution">
    <text evidence="1">The sequence shown here is derived from an EMBL/GenBank/DDBJ whole genome shotgun (WGS) entry which is preliminary data.</text>
</comment>
<dbReference type="PANTHER" id="PTHR31270">
    <property type="entry name" value="GLUTAMINYL-PEPTIDE CYCLOTRANSFERASE"/>
    <property type="match status" value="1"/>
</dbReference>
<dbReference type="GO" id="GO:0016603">
    <property type="term" value="F:glutaminyl-peptide cyclotransferase activity"/>
    <property type="evidence" value="ECO:0007669"/>
    <property type="project" value="InterPro"/>
</dbReference>